<evidence type="ECO:0000313" key="3">
    <source>
        <dbReference type="Proteomes" id="UP001144205"/>
    </source>
</evidence>
<keyword evidence="3" id="KW-1185">Reference proteome</keyword>
<keyword evidence="1" id="KW-0732">Signal</keyword>
<feature type="signal peptide" evidence="1">
    <location>
        <begin position="1"/>
        <end position="19"/>
    </location>
</feature>
<evidence type="ECO:0008006" key="4">
    <source>
        <dbReference type="Google" id="ProtNLM"/>
    </source>
</evidence>
<dbReference type="EMBL" id="BROH01000001">
    <property type="protein sequence ID" value="GKY86790.1"/>
    <property type="molecule type" value="Genomic_DNA"/>
</dbReference>
<evidence type="ECO:0000313" key="2">
    <source>
        <dbReference type="EMBL" id="GKY86790.1"/>
    </source>
</evidence>
<organism evidence="2 3">
    <name type="scientific">Sinisalibacter aestuarii</name>
    <dbReference type="NCBI Taxonomy" id="2949426"/>
    <lineage>
        <taxon>Bacteria</taxon>
        <taxon>Pseudomonadati</taxon>
        <taxon>Pseudomonadota</taxon>
        <taxon>Alphaproteobacteria</taxon>
        <taxon>Rhodobacterales</taxon>
        <taxon>Roseobacteraceae</taxon>
        <taxon>Sinisalibacter</taxon>
    </lineage>
</organism>
<accession>A0ABQ5LP65</accession>
<dbReference type="RefSeq" id="WP_281840745.1">
    <property type="nucleotide sequence ID" value="NZ_BROH01000001.1"/>
</dbReference>
<gene>
    <name evidence="2" type="ORF">STA1M1_06590</name>
</gene>
<proteinExistence type="predicted"/>
<comment type="caution">
    <text evidence="2">The sequence shown here is derived from an EMBL/GenBank/DDBJ whole genome shotgun (WGS) entry which is preliminary data.</text>
</comment>
<feature type="chain" id="PRO_5045905578" description="MatB fimbrillin" evidence="1">
    <location>
        <begin position="20"/>
        <end position="169"/>
    </location>
</feature>
<dbReference type="Proteomes" id="UP001144205">
    <property type="component" value="Unassembled WGS sequence"/>
</dbReference>
<reference evidence="2" key="1">
    <citation type="journal article" date="2023" name="Int. J. Syst. Evol. Microbiol.">
        <title>Sinisalibacter aestuarii sp. nov., isolated from estuarine sediment of the Arakawa River.</title>
        <authorList>
            <person name="Arafat S.T."/>
            <person name="Hirano S."/>
            <person name="Sato A."/>
            <person name="Takeuchi K."/>
            <person name="Yasuda T."/>
            <person name="Terahara T."/>
            <person name="Hamada M."/>
            <person name="Kobayashi T."/>
        </authorList>
    </citation>
    <scope>NUCLEOTIDE SEQUENCE</scope>
    <source>
        <strain evidence="2">B-399</strain>
    </source>
</reference>
<name>A0ABQ5LP65_9RHOB</name>
<evidence type="ECO:0000256" key="1">
    <source>
        <dbReference type="SAM" id="SignalP"/>
    </source>
</evidence>
<protein>
    <recommendedName>
        <fullName evidence="4">MatB fimbrillin</fullName>
    </recommendedName>
</protein>
<sequence length="169" mass="17662">MHRMLTALTFALAPLAANAEQIGTVTATVDGAEMTWYLAAENGESQSFAMKAGGIPAYNISVWANPEPDVLAALKGALVLDFIVPAAGGVAMAPGLQFFENGYSGFWVALDEGEISVALSGFEIAEDTISVSGQFEATAAFTDDSSTLETDPNRTKSFSGAFEATLPLR</sequence>